<dbReference type="eggNOG" id="COG0583">
    <property type="taxonomic scope" value="Bacteria"/>
</dbReference>
<protein>
    <recommendedName>
        <fullName evidence="5">HTH lysR-type domain-containing protein</fullName>
    </recommendedName>
</protein>
<dbReference type="Pfam" id="PF03466">
    <property type="entry name" value="LysR_substrate"/>
    <property type="match status" value="1"/>
</dbReference>
<dbReference type="Pfam" id="PF00126">
    <property type="entry name" value="HTH_1"/>
    <property type="match status" value="1"/>
</dbReference>
<gene>
    <name evidence="6" type="ORF">W822_09275</name>
</gene>
<name>V8QV20_9BURK</name>
<dbReference type="Proteomes" id="UP000018733">
    <property type="component" value="Unassembled WGS sequence"/>
</dbReference>
<keyword evidence="4" id="KW-0804">Transcription</keyword>
<accession>V8QV20</accession>
<proteinExistence type="inferred from homology"/>
<keyword evidence="3" id="KW-0238">DNA-binding</keyword>
<keyword evidence="2" id="KW-0805">Transcription regulation</keyword>
<dbReference type="STRING" id="1424334.W822_09275"/>
<dbReference type="PANTHER" id="PTHR30537">
    <property type="entry name" value="HTH-TYPE TRANSCRIPTIONAL REGULATOR"/>
    <property type="match status" value="1"/>
</dbReference>
<keyword evidence="7" id="KW-1185">Reference proteome</keyword>
<dbReference type="PANTHER" id="PTHR30537:SF5">
    <property type="entry name" value="HTH-TYPE TRANSCRIPTIONAL ACTIVATOR TTDR-RELATED"/>
    <property type="match status" value="1"/>
</dbReference>
<dbReference type="PRINTS" id="PR00039">
    <property type="entry name" value="HTHLYSR"/>
</dbReference>
<dbReference type="EMBL" id="AYXT01000009">
    <property type="protein sequence ID" value="ETF03487.1"/>
    <property type="molecule type" value="Genomic_DNA"/>
</dbReference>
<dbReference type="SUPFAM" id="SSF53850">
    <property type="entry name" value="Periplasmic binding protein-like II"/>
    <property type="match status" value="1"/>
</dbReference>
<evidence type="ECO:0000313" key="6">
    <source>
        <dbReference type="EMBL" id="ETF03487.1"/>
    </source>
</evidence>
<reference evidence="6 7" key="1">
    <citation type="journal article" date="2014" name="Genome Announc.">
        <title>Draft Genome Sequence of Advenella kashmirensis Strain W13003, a Polycyclic Aromatic Hydrocarbon-Degrading Bacterium.</title>
        <authorList>
            <person name="Wang X."/>
            <person name="Jin D."/>
            <person name="Zhou L."/>
            <person name="Wu L."/>
            <person name="An W."/>
            <person name="Zhao L."/>
        </authorList>
    </citation>
    <scope>NUCLEOTIDE SEQUENCE [LARGE SCALE GENOMIC DNA]</scope>
    <source>
        <strain evidence="6 7">W13003</strain>
    </source>
</reference>
<dbReference type="InterPro" id="IPR036388">
    <property type="entry name" value="WH-like_DNA-bd_sf"/>
</dbReference>
<dbReference type="PROSITE" id="PS50931">
    <property type="entry name" value="HTH_LYSR"/>
    <property type="match status" value="1"/>
</dbReference>
<dbReference type="InterPro" id="IPR000847">
    <property type="entry name" value="LysR_HTH_N"/>
</dbReference>
<evidence type="ECO:0000313" key="7">
    <source>
        <dbReference type="Proteomes" id="UP000018733"/>
    </source>
</evidence>
<dbReference type="Gene3D" id="1.10.10.10">
    <property type="entry name" value="Winged helix-like DNA-binding domain superfamily/Winged helix DNA-binding domain"/>
    <property type="match status" value="1"/>
</dbReference>
<dbReference type="GO" id="GO:0003700">
    <property type="term" value="F:DNA-binding transcription factor activity"/>
    <property type="evidence" value="ECO:0007669"/>
    <property type="project" value="InterPro"/>
</dbReference>
<comment type="similarity">
    <text evidence="1">Belongs to the LysR transcriptional regulatory family.</text>
</comment>
<dbReference type="HOGENOM" id="CLU_039613_37_1_4"/>
<dbReference type="Gene3D" id="3.40.190.10">
    <property type="entry name" value="Periplasmic binding protein-like II"/>
    <property type="match status" value="2"/>
</dbReference>
<organism evidence="6 7">
    <name type="scientific">Advenella kashmirensis W13003</name>
    <dbReference type="NCBI Taxonomy" id="1424334"/>
    <lineage>
        <taxon>Bacteria</taxon>
        <taxon>Pseudomonadati</taxon>
        <taxon>Pseudomonadota</taxon>
        <taxon>Betaproteobacteria</taxon>
        <taxon>Burkholderiales</taxon>
        <taxon>Alcaligenaceae</taxon>
    </lineage>
</organism>
<dbReference type="InterPro" id="IPR058163">
    <property type="entry name" value="LysR-type_TF_proteobact-type"/>
</dbReference>
<dbReference type="GO" id="GO:0003677">
    <property type="term" value="F:DNA binding"/>
    <property type="evidence" value="ECO:0007669"/>
    <property type="project" value="UniProtKB-KW"/>
</dbReference>
<evidence type="ECO:0000259" key="5">
    <source>
        <dbReference type="PROSITE" id="PS50931"/>
    </source>
</evidence>
<dbReference type="AlphaFoldDB" id="V8QV20"/>
<comment type="caution">
    <text evidence="6">The sequence shown here is derived from an EMBL/GenBank/DDBJ whole genome shotgun (WGS) entry which is preliminary data.</text>
</comment>
<evidence type="ECO:0000256" key="3">
    <source>
        <dbReference type="ARBA" id="ARBA00023125"/>
    </source>
</evidence>
<evidence type="ECO:0000256" key="4">
    <source>
        <dbReference type="ARBA" id="ARBA00023163"/>
    </source>
</evidence>
<feature type="domain" description="HTH lysR-type" evidence="5">
    <location>
        <begin position="1"/>
        <end position="43"/>
    </location>
</feature>
<dbReference type="SUPFAM" id="SSF46785">
    <property type="entry name" value="Winged helix' DNA-binding domain"/>
    <property type="match status" value="1"/>
</dbReference>
<evidence type="ECO:0000256" key="1">
    <source>
        <dbReference type="ARBA" id="ARBA00009437"/>
    </source>
</evidence>
<dbReference type="InterPro" id="IPR005119">
    <property type="entry name" value="LysR_subst-bd"/>
</dbReference>
<evidence type="ECO:0000256" key="2">
    <source>
        <dbReference type="ARBA" id="ARBA00023015"/>
    </source>
</evidence>
<dbReference type="PATRIC" id="fig|1424334.3.peg.1863"/>
<dbReference type="InterPro" id="IPR036390">
    <property type="entry name" value="WH_DNA-bd_sf"/>
</dbReference>
<sequence>MNQVRAAQSLSLTQSALSRQIKSLEDHLGVLLFERTSKGLCFTQEGELLYDFTKRSFSLLNEGLGRLVLNVERQTLVVSAARSFAERVLSARVGDFVELHPWIDVHIDVHRYFSDMDSSGADISIRLGDGNWDDHLQVRLTDDFLIPVCAPDRASFLANRSPGDILGCIFYINQERDYLERWNKENPNEAISGFNSILKFNDSSTLLAAVESGSGVAITRYSLVKNAIEQGRLVRLWHGSAHDHLNYYALCSHRTAHRRSTTLFLDWLGSVFDVDQ</sequence>